<protein>
    <submittedName>
        <fullName evidence="2">Uncharacterized protein</fullName>
    </submittedName>
</protein>
<feature type="compositionally biased region" description="Basic and acidic residues" evidence="1">
    <location>
        <begin position="55"/>
        <end position="75"/>
    </location>
</feature>
<feature type="compositionally biased region" description="Polar residues" evidence="1">
    <location>
        <begin position="107"/>
        <end position="120"/>
    </location>
</feature>
<evidence type="ECO:0000313" key="3">
    <source>
        <dbReference type="Proteomes" id="UP000438429"/>
    </source>
</evidence>
<evidence type="ECO:0000313" key="2">
    <source>
        <dbReference type="EMBL" id="KAF0028657.1"/>
    </source>
</evidence>
<dbReference type="AlphaFoldDB" id="A0A6A4S6E4"/>
<sequence>MSVFLSTFCRPIRSQYVSVPPPLIGRMSDGRNISTTEDPGEELLTETDRYLQGSDQDKDKDKDKDQDQDQDKDQDQEQDQAQDQDKDKDQEFHNIAHSEGGAVLIDRTNTSDHLTQQTTA</sequence>
<dbReference type="Proteomes" id="UP000438429">
    <property type="component" value="Unassembled WGS sequence"/>
</dbReference>
<organism evidence="2 3">
    <name type="scientific">Scophthalmus maximus</name>
    <name type="common">Turbot</name>
    <name type="synonym">Psetta maxima</name>
    <dbReference type="NCBI Taxonomy" id="52904"/>
    <lineage>
        <taxon>Eukaryota</taxon>
        <taxon>Metazoa</taxon>
        <taxon>Chordata</taxon>
        <taxon>Craniata</taxon>
        <taxon>Vertebrata</taxon>
        <taxon>Euteleostomi</taxon>
        <taxon>Actinopterygii</taxon>
        <taxon>Neopterygii</taxon>
        <taxon>Teleostei</taxon>
        <taxon>Neoteleostei</taxon>
        <taxon>Acanthomorphata</taxon>
        <taxon>Carangaria</taxon>
        <taxon>Pleuronectiformes</taxon>
        <taxon>Pleuronectoidei</taxon>
        <taxon>Scophthalmidae</taxon>
        <taxon>Scophthalmus</taxon>
    </lineage>
</organism>
<name>A0A6A4S6E4_SCOMX</name>
<gene>
    <name evidence="2" type="ORF">F2P81_019744</name>
</gene>
<proteinExistence type="predicted"/>
<dbReference type="EMBL" id="VEVO01000017">
    <property type="protein sequence ID" value="KAF0028657.1"/>
    <property type="molecule type" value="Genomic_DNA"/>
</dbReference>
<comment type="caution">
    <text evidence="2">The sequence shown here is derived from an EMBL/GenBank/DDBJ whole genome shotgun (WGS) entry which is preliminary data.</text>
</comment>
<feature type="compositionally biased region" description="Basic and acidic residues" evidence="1">
    <location>
        <begin position="83"/>
        <end position="96"/>
    </location>
</feature>
<accession>A0A6A4S6E4</accession>
<reference evidence="2 3" key="1">
    <citation type="submission" date="2019-06" db="EMBL/GenBank/DDBJ databases">
        <title>Draft genomes of female and male turbot (Scophthalmus maximus).</title>
        <authorList>
            <person name="Xu H."/>
            <person name="Xu X.-W."/>
            <person name="Shao C."/>
            <person name="Chen S."/>
        </authorList>
    </citation>
    <scope>NUCLEOTIDE SEQUENCE [LARGE SCALE GENOMIC DNA]</scope>
    <source>
        <strain evidence="2">Ysfricsl-2016a</strain>
        <tissue evidence="2">Blood</tissue>
    </source>
</reference>
<feature type="region of interest" description="Disordered" evidence="1">
    <location>
        <begin position="18"/>
        <end position="120"/>
    </location>
</feature>
<evidence type="ECO:0000256" key="1">
    <source>
        <dbReference type="SAM" id="MobiDB-lite"/>
    </source>
</evidence>